<dbReference type="AlphaFoldDB" id="A0A921MF62"/>
<comment type="caution">
    <text evidence="2">The sequence shown here is derived from an EMBL/GenBank/DDBJ whole genome shotgun (WGS) entry which is preliminary data.</text>
</comment>
<reference evidence="2" key="1">
    <citation type="journal article" date="2021" name="PeerJ">
        <title>Extensive microbial diversity within the chicken gut microbiome revealed by metagenomics and culture.</title>
        <authorList>
            <person name="Gilroy R."/>
            <person name="Ravi A."/>
            <person name="Getino M."/>
            <person name="Pursley I."/>
            <person name="Horton D.L."/>
            <person name="Alikhan N.F."/>
            <person name="Baker D."/>
            <person name="Gharbi K."/>
            <person name="Hall N."/>
            <person name="Watson M."/>
            <person name="Adriaenssens E.M."/>
            <person name="Foster-Nyarko E."/>
            <person name="Jarju S."/>
            <person name="Secka A."/>
            <person name="Antonio M."/>
            <person name="Oren A."/>
            <person name="Chaudhuri R.R."/>
            <person name="La Ragione R."/>
            <person name="Hildebrand F."/>
            <person name="Pallen M.J."/>
        </authorList>
    </citation>
    <scope>NUCLEOTIDE SEQUENCE</scope>
    <source>
        <strain evidence="2">ChiGjej5B5-7349</strain>
    </source>
</reference>
<dbReference type="EMBL" id="DYUK01000240">
    <property type="protein sequence ID" value="HJG80958.1"/>
    <property type="molecule type" value="Genomic_DNA"/>
</dbReference>
<evidence type="ECO:0000313" key="3">
    <source>
        <dbReference type="Proteomes" id="UP000784435"/>
    </source>
</evidence>
<evidence type="ECO:0000256" key="1">
    <source>
        <dbReference type="SAM" id="Phobius"/>
    </source>
</evidence>
<sequence>MWKRTIALPWYIQLVLWPSILATWIIAWALRDMWVTWILLVGAILGTVLAASCTVFRVSIGPAGIRAASLLGVPSLQADRSEIAQVSTTRVNPLGDFFGWGYRIRARGDKGIITRAGPALEVKTDDGRTITVTVPDAEAAADALRESSPV</sequence>
<evidence type="ECO:0000313" key="2">
    <source>
        <dbReference type="EMBL" id="HJG80958.1"/>
    </source>
</evidence>
<gene>
    <name evidence="2" type="ORF">K8V08_11160</name>
</gene>
<feature type="transmembrane region" description="Helical" evidence="1">
    <location>
        <begin position="34"/>
        <end position="56"/>
    </location>
</feature>
<dbReference type="Proteomes" id="UP000784435">
    <property type="component" value="Unassembled WGS sequence"/>
</dbReference>
<reference evidence="2" key="2">
    <citation type="submission" date="2021-09" db="EMBL/GenBank/DDBJ databases">
        <authorList>
            <person name="Gilroy R."/>
        </authorList>
    </citation>
    <scope>NUCLEOTIDE SEQUENCE</scope>
    <source>
        <strain evidence="2">ChiGjej5B5-7349</strain>
    </source>
</reference>
<protein>
    <submittedName>
        <fullName evidence="2">Uncharacterized protein</fullName>
    </submittedName>
</protein>
<name>A0A921MF62_9MICO</name>
<keyword evidence="1" id="KW-0472">Membrane</keyword>
<feature type="transmembrane region" description="Helical" evidence="1">
    <location>
        <begin position="7"/>
        <end position="28"/>
    </location>
</feature>
<keyword evidence="1" id="KW-0812">Transmembrane</keyword>
<accession>A0A921MF62</accession>
<proteinExistence type="predicted"/>
<organism evidence="2 3">
    <name type="scientific">Brevibacterium senegalense</name>
    <dbReference type="NCBI Taxonomy" id="1033736"/>
    <lineage>
        <taxon>Bacteria</taxon>
        <taxon>Bacillati</taxon>
        <taxon>Actinomycetota</taxon>
        <taxon>Actinomycetes</taxon>
        <taxon>Micrococcales</taxon>
        <taxon>Brevibacteriaceae</taxon>
        <taxon>Brevibacterium</taxon>
    </lineage>
</organism>
<keyword evidence="1" id="KW-1133">Transmembrane helix</keyword>